<dbReference type="AlphaFoldDB" id="A0A4Z2FBT2"/>
<evidence type="ECO:0000256" key="3">
    <source>
        <dbReference type="ARBA" id="ARBA00022490"/>
    </source>
</evidence>
<keyword evidence="9" id="KW-1185">Reference proteome</keyword>
<proteinExistence type="inferred from homology"/>
<evidence type="ECO:0000256" key="1">
    <source>
        <dbReference type="ARBA" id="ARBA00004496"/>
    </source>
</evidence>
<dbReference type="InterPro" id="IPR027417">
    <property type="entry name" value="P-loop_NTPase"/>
</dbReference>
<protein>
    <recommendedName>
        <fullName evidence="6">Sulfotransferase</fullName>
        <ecNumber evidence="6">2.8.2.-</ecNumber>
    </recommendedName>
</protein>
<dbReference type="GO" id="GO:0006584">
    <property type="term" value="P:catecholamine metabolic process"/>
    <property type="evidence" value="ECO:0007669"/>
    <property type="project" value="UniProtKB-KW"/>
</dbReference>
<dbReference type="Gene3D" id="3.40.50.300">
    <property type="entry name" value="P-loop containing nucleotide triphosphate hydrolases"/>
    <property type="match status" value="1"/>
</dbReference>
<dbReference type="GO" id="GO:0005737">
    <property type="term" value="C:cytoplasm"/>
    <property type="evidence" value="ECO:0007669"/>
    <property type="project" value="UniProtKB-SubCell"/>
</dbReference>
<dbReference type="SUPFAM" id="SSF52540">
    <property type="entry name" value="P-loop containing nucleoside triphosphate hydrolases"/>
    <property type="match status" value="1"/>
</dbReference>
<comment type="similarity">
    <text evidence="2 6">Belongs to the sulfotransferase 1 family.</text>
</comment>
<evidence type="ECO:0000313" key="8">
    <source>
        <dbReference type="EMBL" id="TNN37852.1"/>
    </source>
</evidence>
<evidence type="ECO:0000256" key="6">
    <source>
        <dbReference type="RuleBase" id="RU361155"/>
    </source>
</evidence>
<keyword evidence="4 6" id="KW-0808">Transferase</keyword>
<evidence type="ECO:0000256" key="2">
    <source>
        <dbReference type="ARBA" id="ARBA00005771"/>
    </source>
</evidence>
<comment type="caution">
    <text evidence="8">The sequence shown here is derived from an EMBL/GenBank/DDBJ whole genome shotgun (WGS) entry which is preliminary data.</text>
</comment>
<comment type="subcellular location">
    <subcellularLocation>
        <location evidence="1">Cytoplasm</location>
    </subcellularLocation>
</comment>
<dbReference type="FunFam" id="3.40.50.300:FF:000433">
    <property type="entry name" value="Estrogen sulfotransferase"/>
    <property type="match status" value="1"/>
</dbReference>
<dbReference type="GO" id="GO:0006805">
    <property type="term" value="P:xenobiotic metabolic process"/>
    <property type="evidence" value="ECO:0007669"/>
    <property type="project" value="UniProtKB-ARBA"/>
</dbReference>
<dbReference type="EC" id="2.8.2.-" evidence="6"/>
<gene>
    <name evidence="8" type="primary">sult1st1_1</name>
    <name evidence="8" type="ORF">EYF80_051978</name>
</gene>
<organism evidence="8 9">
    <name type="scientific">Liparis tanakae</name>
    <name type="common">Tanaka's snailfish</name>
    <dbReference type="NCBI Taxonomy" id="230148"/>
    <lineage>
        <taxon>Eukaryota</taxon>
        <taxon>Metazoa</taxon>
        <taxon>Chordata</taxon>
        <taxon>Craniata</taxon>
        <taxon>Vertebrata</taxon>
        <taxon>Euteleostomi</taxon>
        <taxon>Actinopterygii</taxon>
        <taxon>Neopterygii</taxon>
        <taxon>Teleostei</taxon>
        <taxon>Neoteleostei</taxon>
        <taxon>Acanthomorphata</taxon>
        <taxon>Eupercaria</taxon>
        <taxon>Perciformes</taxon>
        <taxon>Cottioidei</taxon>
        <taxon>Cottales</taxon>
        <taxon>Liparidae</taxon>
        <taxon>Liparis</taxon>
    </lineage>
</organism>
<accession>A0A4Z2FBT2</accession>
<feature type="domain" description="Sulfotransferase" evidence="7">
    <location>
        <begin position="4"/>
        <end position="252"/>
    </location>
</feature>
<dbReference type="EMBL" id="SRLO01001432">
    <property type="protein sequence ID" value="TNN37852.1"/>
    <property type="molecule type" value="Genomic_DNA"/>
</dbReference>
<sequence>MTTTGNTWVSYILDLLHFGQTNPERDTSIPLSMRVVSLEIAFPWLDPGKSTPRILNGTDLINRLTVSPRIIKTHLPVQFLPKSFWEQKCKIVYVARNAKDSVVSYFHFEHMMPLFPVPGEWVSYLQAFMEEKMTFGSWYDHVKGWWEKKQTHPNIHCVFYEDLVEDCGREIEKLCCFLGLSPSPEETERITQKVHFDDMKKNNMVNLSTMFETDTKKTSFIRKGKVGDWKNHFTVAQSETFDEHYKQKMKNCPLEFRSEV</sequence>
<dbReference type="OrthoDB" id="205623at2759"/>
<name>A0A4Z2FBT2_9TELE</name>
<reference evidence="8 9" key="1">
    <citation type="submission" date="2019-03" db="EMBL/GenBank/DDBJ databases">
        <title>First draft genome of Liparis tanakae, snailfish: a comprehensive survey of snailfish specific genes.</title>
        <authorList>
            <person name="Kim W."/>
            <person name="Song I."/>
            <person name="Jeong J.-H."/>
            <person name="Kim D."/>
            <person name="Kim S."/>
            <person name="Ryu S."/>
            <person name="Song J.Y."/>
            <person name="Lee S.K."/>
        </authorList>
    </citation>
    <scope>NUCLEOTIDE SEQUENCE [LARGE SCALE GENOMIC DNA]</scope>
    <source>
        <tissue evidence="8">Muscle</tissue>
    </source>
</reference>
<keyword evidence="5" id="KW-0128">Catecholamine metabolism</keyword>
<keyword evidence="3" id="KW-0963">Cytoplasm</keyword>
<dbReference type="GO" id="GO:0008146">
    <property type="term" value="F:sulfotransferase activity"/>
    <property type="evidence" value="ECO:0007669"/>
    <property type="project" value="InterPro"/>
</dbReference>
<dbReference type="Pfam" id="PF00685">
    <property type="entry name" value="Sulfotransfer_1"/>
    <property type="match status" value="1"/>
</dbReference>
<dbReference type="PANTHER" id="PTHR11783">
    <property type="entry name" value="SULFOTRANSFERASE SULT"/>
    <property type="match status" value="1"/>
</dbReference>
<evidence type="ECO:0000256" key="4">
    <source>
        <dbReference type="ARBA" id="ARBA00022679"/>
    </source>
</evidence>
<dbReference type="InterPro" id="IPR000863">
    <property type="entry name" value="Sulfotransferase_dom"/>
</dbReference>
<evidence type="ECO:0000256" key="5">
    <source>
        <dbReference type="ARBA" id="ARBA00022939"/>
    </source>
</evidence>
<evidence type="ECO:0000259" key="7">
    <source>
        <dbReference type="Pfam" id="PF00685"/>
    </source>
</evidence>
<evidence type="ECO:0000313" key="9">
    <source>
        <dbReference type="Proteomes" id="UP000314294"/>
    </source>
</evidence>
<dbReference type="Proteomes" id="UP000314294">
    <property type="component" value="Unassembled WGS sequence"/>
</dbReference>